<sequence>MPALVSIITDALLPTGLDDWAMTRRATIASTSDQGRN</sequence>
<reference evidence="1" key="1">
    <citation type="submission" date="2020-05" db="EMBL/GenBank/DDBJ databases">
        <title>WGS assembly of Panicum virgatum.</title>
        <authorList>
            <person name="Lovell J.T."/>
            <person name="Jenkins J."/>
            <person name="Shu S."/>
            <person name="Juenger T.E."/>
            <person name="Schmutz J."/>
        </authorList>
    </citation>
    <scope>NUCLEOTIDE SEQUENCE</scope>
    <source>
        <strain evidence="1">AP13</strain>
    </source>
</reference>
<name>A0A8T0X6C9_PANVG</name>
<gene>
    <name evidence="1" type="ORF">PVAP13_1KG193500</name>
</gene>
<evidence type="ECO:0000313" key="1">
    <source>
        <dbReference type="EMBL" id="KAG2657102.1"/>
    </source>
</evidence>
<proteinExistence type="predicted"/>
<dbReference type="AlphaFoldDB" id="A0A8T0X6C9"/>
<protein>
    <submittedName>
        <fullName evidence="1">Uncharacterized protein</fullName>
    </submittedName>
</protein>
<evidence type="ECO:0000313" key="2">
    <source>
        <dbReference type="Proteomes" id="UP000823388"/>
    </source>
</evidence>
<keyword evidence="2" id="KW-1185">Reference proteome</keyword>
<accession>A0A8T0X6C9</accession>
<dbReference type="EMBL" id="CM029037">
    <property type="protein sequence ID" value="KAG2657102.1"/>
    <property type="molecule type" value="Genomic_DNA"/>
</dbReference>
<organism evidence="1 2">
    <name type="scientific">Panicum virgatum</name>
    <name type="common">Blackwell switchgrass</name>
    <dbReference type="NCBI Taxonomy" id="38727"/>
    <lineage>
        <taxon>Eukaryota</taxon>
        <taxon>Viridiplantae</taxon>
        <taxon>Streptophyta</taxon>
        <taxon>Embryophyta</taxon>
        <taxon>Tracheophyta</taxon>
        <taxon>Spermatophyta</taxon>
        <taxon>Magnoliopsida</taxon>
        <taxon>Liliopsida</taxon>
        <taxon>Poales</taxon>
        <taxon>Poaceae</taxon>
        <taxon>PACMAD clade</taxon>
        <taxon>Panicoideae</taxon>
        <taxon>Panicodae</taxon>
        <taxon>Paniceae</taxon>
        <taxon>Panicinae</taxon>
        <taxon>Panicum</taxon>
        <taxon>Panicum sect. Hiantes</taxon>
    </lineage>
</organism>
<dbReference type="Proteomes" id="UP000823388">
    <property type="component" value="Chromosome 1K"/>
</dbReference>
<comment type="caution">
    <text evidence="1">The sequence shown here is derived from an EMBL/GenBank/DDBJ whole genome shotgun (WGS) entry which is preliminary data.</text>
</comment>